<protein>
    <submittedName>
        <fullName evidence="2">Uncharacterized protein</fullName>
    </submittedName>
</protein>
<evidence type="ECO:0000313" key="2">
    <source>
        <dbReference type="EMBL" id="KZT32921.1"/>
    </source>
</evidence>
<evidence type="ECO:0000256" key="1">
    <source>
        <dbReference type="SAM" id="MobiDB-lite"/>
    </source>
</evidence>
<dbReference type="EMBL" id="KV428283">
    <property type="protein sequence ID" value="KZT32921.1"/>
    <property type="molecule type" value="Genomic_DNA"/>
</dbReference>
<reference evidence="2 3" key="1">
    <citation type="journal article" date="2016" name="Mol. Biol. Evol.">
        <title>Comparative Genomics of Early-Diverging Mushroom-Forming Fungi Provides Insights into the Origins of Lignocellulose Decay Capabilities.</title>
        <authorList>
            <person name="Nagy L.G."/>
            <person name="Riley R."/>
            <person name="Tritt A."/>
            <person name="Adam C."/>
            <person name="Daum C."/>
            <person name="Floudas D."/>
            <person name="Sun H."/>
            <person name="Yadav J.S."/>
            <person name="Pangilinan J."/>
            <person name="Larsson K.H."/>
            <person name="Matsuura K."/>
            <person name="Barry K."/>
            <person name="Labutti K."/>
            <person name="Kuo R."/>
            <person name="Ohm R.A."/>
            <person name="Bhattacharya S.S."/>
            <person name="Shirouzu T."/>
            <person name="Yoshinaga Y."/>
            <person name="Martin F.M."/>
            <person name="Grigoriev I.V."/>
            <person name="Hibbett D.S."/>
        </authorList>
    </citation>
    <scope>NUCLEOTIDE SEQUENCE [LARGE SCALE GENOMIC DNA]</scope>
    <source>
        <strain evidence="2 3">HHB10207 ss-3</strain>
    </source>
</reference>
<dbReference type="AlphaFoldDB" id="A0A165Y671"/>
<organism evidence="2 3">
    <name type="scientific">Sistotremastrum suecicum HHB10207 ss-3</name>
    <dbReference type="NCBI Taxonomy" id="1314776"/>
    <lineage>
        <taxon>Eukaryota</taxon>
        <taxon>Fungi</taxon>
        <taxon>Dikarya</taxon>
        <taxon>Basidiomycota</taxon>
        <taxon>Agaricomycotina</taxon>
        <taxon>Agaricomycetes</taxon>
        <taxon>Sistotremastrales</taxon>
        <taxon>Sistotremastraceae</taxon>
        <taxon>Sistotremastrum</taxon>
    </lineage>
</organism>
<keyword evidence="3" id="KW-1185">Reference proteome</keyword>
<sequence>MVFGRRSVGSSRSVWLCLVRCFPSVRTVLVFTLYSLAIFIASEFLSHPPTLLVHQSGEVWRAHPPGESTAPPSLAPQESRALPKSSLPPTTGWYTHIIYILVTRHIARSLRRRSFNLSSPCLHMDNGPRRVLASGCDVVAGNLAPRRLGGLAVSSAACSGC</sequence>
<gene>
    <name evidence="2" type="ORF">SISSUDRAFT_468697</name>
</gene>
<dbReference type="Proteomes" id="UP000076798">
    <property type="component" value="Unassembled WGS sequence"/>
</dbReference>
<accession>A0A165Y671</accession>
<proteinExistence type="predicted"/>
<name>A0A165Y671_9AGAM</name>
<feature type="region of interest" description="Disordered" evidence="1">
    <location>
        <begin position="64"/>
        <end position="86"/>
    </location>
</feature>
<evidence type="ECO:0000313" key="3">
    <source>
        <dbReference type="Proteomes" id="UP000076798"/>
    </source>
</evidence>